<evidence type="ECO:0000313" key="2">
    <source>
        <dbReference type="EMBL" id="KAL3797159.1"/>
    </source>
</evidence>
<dbReference type="AlphaFoldDB" id="A0ABD3QBA6"/>
<feature type="region of interest" description="Disordered" evidence="1">
    <location>
        <begin position="221"/>
        <end position="249"/>
    </location>
</feature>
<gene>
    <name evidence="2" type="ORF">ACHAWO_001008</name>
</gene>
<protein>
    <submittedName>
        <fullName evidence="2">Uncharacterized protein</fullName>
    </submittedName>
</protein>
<dbReference type="EMBL" id="JALLPJ020000266">
    <property type="protein sequence ID" value="KAL3797159.1"/>
    <property type="molecule type" value="Genomic_DNA"/>
</dbReference>
<name>A0ABD3QBA6_9STRA</name>
<reference evidence="2 3" key="1">
    <citation type="submission" date="2024-10" db="EMBL/GenBank/DDBJ databases">
        <title>Updated reference genomes for cyclostephanoid diatoms.</title>
        <authorList>
            <person name="Roberts W.R."/>
            <person name="Alverson A.J."/>
        </authorList>
    </citation>
    <scope>NUCLEOTIDE SEQUENCE [LARGE SCALE GENOMIC DNA]</scope>
    <source>
        <strain evidence="2 3">AJA010-31</strain>
    </source>
</reference>
<organism evidence="2 3">
    <name type="scientific">Cyclotella atomus</name>
    <dbReference type="NCBI Taxonomy" id="382360"/>
    <lineage>
        <taxon>Eukaryota</taxon>
        <taxon>Sar</taxon>
        <taxon>Stramenopiles</taxon>
        <taxon>Ochrophyta</taxon>
        <taxon>Bacillariophyta</taxon>
        <taxon>Coscinodiscophyceae</taxon>
        <taxon>Thalassiosirophycidae</taxon>
        <taxon>Stephanodiscales</taxon>
        <taxon>Stephanodiscaceae</taxon>
        <taxon>Cyclotella</taxon>
    </lineage>
</organism>
<keyword evidence="3" id="KW-1185">Reference proteome</keyword>
<comment type="caution">
    <text evidence="2">The sequence shown here is derived from an EMBL/GenBank/DDBJ whole genome shotgun (WGS) entry which is preliminary data.</text>
</comment>
<evidence type="ECO:0000256" key="1">
    <source>
        <dbReference type="SAM" id="MobiDB-lite"/>
    </source>
</evidence>
<sequence length="285" mass="30081">MKNNLPLTIRQSVGELLAASQKEIAMVIQRELEDADRDGDTVGAAILGCFVGELLVLEDGDLEGAAVGTAVSDCFMGEVHCRIHGSRPRRCCSGIHIRLLRGLFGARDGDLEGDTVGAAVLGCFVGEFLGLEDTDYDGDTVGAAVLGCFVGELLADFAEGDYDGDTTTGLAEGEIDGVAFGLAEGEVDEEAVGTVKDLLGLVGGTRDGWFDASRALHVTEQPATVPGTNDPRTPAKQSTEGSTNSFEPQLPRGNDCIHFGVQLTKMCFHFFLYNGNIGCLAIFEI</sequence>
<dbReference type="Proteomes" id="UP001530400">
    <property type="component" value="Unassembled WGS sequence"/>
</dbReference>
<proteinExistence type="predicted"/>
<feature type="compositionally biased region" description="Polar residues" evidence="1">
    <location>
        <begin position="226"/>
        <end position="247"/>
    </location>
</feature>
<evidence type="ECO:0000313" key="3">
    <source>
        <dbReference type="Proteomes" id="UP001530400"/>
    </source>
</evidence>
<accession>A0ABD3QBA6</accession>